<feature type="non-terminal residue" evidence="1">
    <location>
        <position position="1"/>
    </location>
</feature>
<dbReference type="PANTHER" id="PTHR24092">
    <property type="entry name" value="PROBABLE PHOSPHOLIPID-TRANSPORTING ATPASE"/>
    <property type="match status" value="1"/>
</dbReference>
<protein>
    <submittedName>
        <fullName evidence="1">Phospholipid-transporting ATPase 1</fullName>
    </submittedName>
</protein>
<dbReference type="STRING" id="157652.A0A371H0H6"/>
<dbReference type="GO" id="GO:0045332">
    <property type="term" value="P:phospholipid translocation"/>
    <property type="evidence" value="ECO:0007669"/>
    <property type="project" value="TreeGrafter"/>
</dbReference>
<dbReference type="Proteomes" id="UP000257109">
    <property type="component" value="Unassembled WGS sequence"/>
</dbReference>
<keyword evidence="2" id="KW-1185">Reference proteome</keyword>
<evidence type="ECO:0000313" key="1">
    <source>
        <dbReference type="EMBL" id="RDX96300.1"/>
    </source>
</evidence>
<dbReference type="GO" id="GO:0000166">
    <property type="term" value="F:nucleotide binding"/>
    <property type="evidence" value="ECO:0007669"/>
    <property type="project" value="InterPro"/>
</dbReference>
<comment type="caution">
    <text evidence="1">The sequence shown here is derived from an EMBL/GenBank/DDBJ whole genome shotgun (WGS) entry which is preliminary data.</text>
</comment>
<dbReference type="GO" id="GO:0005886">
    <property type="term" value="C:plasma membrane"/>
    <property type="evidence" value="ECO:0007669"/>
    <property type="project" value="TreeGrafter"/>
</dbReference>
<name>A0A371H0H6_MUCPR</name>
<dbReference type="OrthoDB" id="1720398at2759"/>
<dbReference type="AlphaFoldDB" id="A0A371H0H6"/>
<organism evidence="1 2">
    <name type="scientific">Mucuna pruriens</name>
    <name type="common">Velvet bean</name>
    <name type="synonym">Dolichos pruriens</name>
    <dbReference type="NCBI Taxonomy" id="157652"/>
    <lineage>
        <taxon>Eukaryota</taxon>
        <taxon>Viridiplantae</taxon>
        <taxon>Streptophyta</taxon>
        <taxon>Embryophyta</taxon>
        <taxon>Tracheophyta</taxon>
        <taxon>Spermatophyta</taxon>
        <taxon>Magnoliopsida</taxon>
        <taxon>eudicotyledons</taxon>
        <taxon>Gunneridae</taxon>
        <taxon>Pentapetalae</taxon>
        <taxon>rosids</taxon>
        <taxon>fabids</taxon>
        <taxon>Fabales</taxon>
        <taxon>Fabaceae</taxon>
        <taxon>Papilionoideae</taxon>
        <taxon>50 kb inversion clade</taxon>
        <taxon>NPAAA clade</taxon>
        <taxon>indigoferoid/millettioid clade</taxon>
        <taxon>Phaseoleae</taxon>
        <taxon>Mucuna</taxon>
    </lineage>
</organism>
<accession>A0A371H0H6</accession>
<dbReference type="InterPro" id="IPR023299">
    <property type="entry name" value="ATPase_P-typ_cyto_dom_N"/>
</dbReference>
<dbReference type="PANTHER" id="PTHR24092:SF148">
    <property type="entry name" value="PHOSPHOLIPID-TRANSPORTING ATPASE"/>
    <property type="match status" value="1"/>
</dbReference>
<gene>
    <name evidence="1" type="primary">ALA1</name>
    <name evidence="1" type="ORF">CR513_21058</name>
</gene>
<proteinExistence type="predicted"/>
<sequence length="312" mass="34740">MLRHHKAIARGKLHSAAPLSSGKDKSFVGAFRSLCSCGNERNSGARSRAMSVGKSFGSMRYHPREIALSQQQALRIHECLLFHYQVNFQYAVVERVCSQTLVEMYSSFSENGKPEMAIDLFRQMGMSGAKFDCLWLPGLVDEGIPYFRCMIGEGGFSSCGTNELNKDIRCIEYQGESPDEQALISATSAYGYTLFERTSGYIVIDVNGEKLRLDVLGLHEFDSVRKRTSVVIRFPDNVVKVLVKGADTSMFSILENGSESNDNIWHATQSHLNEYSFQGLRTFVIASSPVASEFDGLIASHQTAHSRNILSY</sequence>
<dbReference type="Gene3D" id="3.40.1110.10">
    <property type="entry name" value="Calcium-transporting ATPase, cytoplasmic domain N"/>
    <property type="match status" value="1"/>
</dbReference>
<dbReference type="SUPFAM" id="SSF81660">
    <property type="entry name" value="Metal cation-transporting ATPase, ATP-binding domain N"/>
    <property type="match status" value="1"/>
</dbReference>
<reference evidence="1" key="1">
    <citation type="submission" date="2018-05" db="EMBL/GenBank/DDBJ databases">
        <title>Draft genome of Mucuna pruriens seed.</title>
        <authorList>
            <person name="Nnadi N.E."/>
            <person name="Vos R."/>
            <person name="Hasami M.H."/>
            <person name="Devisetty U.K."/>
            <person name="Aguiy J.C."/>
        </authorList>
    </citation>
    <scope>NUCLEOTIDE SEQUENCE [LARGE SCALE GENOMIC DNA]</scope>
    <source>
        <strain evidence="1">JCA_2017</strain>
    </source>
</reference>
<dbReference type="EMBL" id="QJKJ01003916">
    <property type="protein sequence ID" value="RDX96300.1"/>
    <property type="molecule type" value="Genomic_DNA"/>
</dbReference>
<evidence type="ECO:0000313" key="2">
    <source>
        <dbReference type="Proteomes" id="UP000257109"/>
    </source>
</evidence>
<dbReference type="GO" id="GO:0140326">
    <property type="term" value="F:ATPase-coupled intramembrane lipid transporter activity"/>
    <property type="evidence" value="ECO:0007669"/>
    <property type="project" value="TreeGrafter"/>
</dbReference>